<dbReference type="GO" id="GO:0003677">
    <property type="term" value="F:DNA binding"/>
    <property type="evidence" value="ECO:0007669"/>
    <property type="project" value="UniProtKB-KW"/>
</dbReference>
<evidence type="ECO:0000256" key="9">
    <source>
        <dbReference type="ARBA" id="ARBA00023015"/>
    </source>
</evidence>
<comment type="cofactor">
    <cofactor evidence="12">
        <name>Zn(2+)</name>
        <dbReference type="ChEBI" id="CHEBI:29105"/>
    </cofactor>
    <text evidence="12">Binds 2 Zn(2+) ions, which are required for nuclease activity.</text>
</comment>
<evidence type="ECO:0000256" key="1">
    <source>
        <dbReference type="ARBA" id="ARBA00022472"/>
    </source>
</evidence>
<feature type="binding site" evidence="12">
    <location>
        <position position="245"/>
    </location>
    <ligand>
        <name>Zn(2+)</name>
        <dbReference type="ChEBI" id="CHEBI:29105"/>
        <label>2</label>
    </ligand>
</feature>
<dbReference type="GO" id="GO:0004532">
    <property type="term" value="F:RNA exonuclease activity"/>
    <property type="evidence" value="ECO:0007669"/>
    <property type="project" value="UniProtKB-UniRule"/>
</dbReference>
<dbReference type="HAMAP" id="MF_00870">
    <property type="entry name" value="FttA"/>
    <property type="match status" value="1"/>
</dbReference>
<feature type="binding site" evidence="12">
    <location>
        <position position="350"/>
    </location>
    <ligand>
        <name>Zn(2+)</name>
        <dbReference type="ChEBI" id="CHEBI:29105"/>
        <label>2</label>
    </ligand>
</feature>
<feature type="binding site" evidence="12">
    <location>
        <position position="240"/>
    </location>
    <ligand>
        <name>Zn(2+)</name>
        <dbReference type="ChEBI" id="CHEBI:29105"/>
        <label>1</label>
    </ligand>
</feature>
<feature type="domain" description="K Homology" evidence="13">
    <location>
        <begin position="96"/>
        <end position="167"/>
    </location>
</feature>
<evidence type="ECO:0000256" key="2">
    <source>
        <dbReference type="ARBA" id="ARBA00022722"/>
    </source>
</evidence>
<dbReference type="InterPro" id="IPR050698">
    <property type="entry name" value="MBL"/>
</dbReference>
<dbReference type="CDD" id="cd02410">
    <property type="entry name" value="KH-II_CPSF_arch_rpt2"/>
    <property type="match status" value="1"/>
</dbReference>
<comment type="subunit">
    <text evidence="12">Homodimer. Interacts with RNA polymerase (RNAP), interacts with the Spt4-Spt5 complex.</text>
</comment>
<sequence length="634" mass="70489">MSDDTSSTLHERVETEVPSHLDVTDVQYEGPDLVIYTETPREFADDGNILGQLARSLQKRVTIRPAPGTQSSQSEADAKIRQIVPDDAEIQSLEFYPTVGEVLIEAEKPGLVIGRRGRTMREITREVGWNPEVIRTPPMESSTVANVRSFLTQERGERRDFLTDVGEEIHREPEEEVDWVRITTLGCCREVGRASFLLHTPNTKILIDCGDKPGAEGEVPYLHVPEAAPLTSIDAVVLTHAHLDHSALIPLLFKYGYDGPIYTTEPTRDLMGLLTLDYLSVASKEGRTPPYESTQVREAIKRTIPISYGDVTDIAPDIKLTMHNAGHILGSAVSHFHIGNGFYNVVFSGDVHYEPTRLFNGAVNDFPRAEAMVMESTYGRRNDYQTDSEESEANVHEIIRETHEEGGITVIPAFAVGRSQELMLVLEEAMAEGKIPTMPVYLDGMIREATAIHTAYPEYLRDGLRERILHEDENPFLAEQFAQVDGGGEMREEIASGEPCVILSTSGMVTGGPIMSWLELLGPDSENTLLFVGYQAEGTLGRRIQSGRVEVSLGGRRGPDRLTLDCRIESVSGFSGHADREGLEKFAGEMNPRPETILCVHGDDRATDQLSSALYQKYDVRTHQPRNLETFRFP</sequence>
<evidence type="ECO:0000313" key="17">
    <source>
        <dbReference type="Proteomes" id="UP001595925"/>
    </source>
</evidence>
<dbReference type="Pfam" id="PF10996">
    <property type="entry name" value="Beta-Casp"/>
    <property type="match status" value="1"/>
</dbReference>
<feature type="binding site" evidence="12">
    <location>
        <position position="242"/>
    </location>
    <ligand>
        <name>Zn(2+)</name>
        <dbReference type="ChEBI" id="CHEBI:29105"/>
        <label>1</label>
    </ligand>
</feature>
<dbReference type="RefSeq" id="WP_224827091.1">
    <property type="nucleotide sequence ID" value="NZ_JAIVEF010000001.1"/>
</dbReference>
<dbReference type="Gene3D" id="3.60.15.10">
    <property type="entry name" value="Ribonuclease Z/Hydroxyacylglutathione hydrolase-like"/>
    <property type="match status" value="1"/>
</dbReference>
<dbReference type="Pfam" id="PF07521">
    <property type="entry name" value="RMMBL"/>
    <property type="match status" value="1"/>
</dbReference>
<dbReference type="EMBL" id="JBHSJG010000036">
    <property type="protein sequence ID" value="MFC4988230.1"/>
    <property type="molecule type" value="Genomic_DNA"/>
</dbReference>
<evidence type="ECO:0000256" key="4">
    <source>
        <dbReference type="ARBA" id="ARBA00022759"/>
    </source>
</evidence>
<dbReference type="SMART" id="SM00322">
    <property type="entry name" value="KH"/>
    <property type="match status" value="1"/>
</dbReference>
<keyword evidence="6 12" id="KW-0862">Zinc</keyword>
<dbReference type="SUPFAM" id="SSF56281">
    <property type="entry name" value="Metallo-hydrolase/oxidoreductase"/>
    <property type="match status" value="1"/>
</dbReference>
<feature type="region of interest" description="KHb" evidence="12">
    <location>
        <begin position="71"/>
        <end position="138"/>
    </location>
</feature>
<dbReference type="Gene3D" id="3.30.300.20">
    <property type="match status" value="1"/>
</dbReference>
<protein>
    <recommendedName>
        <fullName evidence="12">Transcription termination factor FttA</fullName>
        <ecNumber evidence="12">3.1.-.-</ecNumber>
    </recommendedName>
</protein>
<feature type="region of interest" description="Beta-Casp" evidence="12">
    <location>
        <begin position="382"/>
        <end position="575"/>
    </location>
</feature>
<feature type="binding site" evidence="12">
    <location>
        <position position="350"/>
    </location>
    <ligand>
        <name>Zn(2+)</name>
        <dbReference type="ChEBI" id="CHEBI:29105"/>
        <label>1</label>
    </ligand>
</feature>
<dbReference type="InterPro" id="IPR022712">
    <property type="entry name" value="Beta_Casp"/>
</dbReference>
<dbReference type="NCBIfam" id="TIGR03675">
    <property type="entry name" value="arCOG00543"/>
    <property type="match status" value="1"/>
</dbReference>
<dbReference type="CDD" id="cd16295">
    <property type="entry name" value="TTHA0252-CPSF-like_MBL-fold"/>
    <property type="match status" value="1"/>
</dbReference>
<keyword evidence="11" id="KW-0804">Transcription</keyword>
<evidence type="ECO:0000256" key="3">
    <source>
        <dbReference type="ARBA" id="ARBA00022723"/>
    </source>
</evidence>
<evidence type="ECO:0000256" key="10">
    <source>
        <dbReference type="ARBA" id="ARBA00023125"/>
    </source>
</evidence>
<keyword evidence="17" id="KW-1185">Reference proteome</keyword>
<evidence type="ECO:0000259" key="15">
    <source>
        <dbReference type="SMART" id="SM01027"/>
    </source>
</evidence>
<keyword evidence="2 12" id="KW-0540">Nuclease</keyword>
<dbReference type="Pfam" id="PF17214">
    <property type="entry name" value="KH_TffA"/>
    <property type="match status" value="1"/>
</dbReference>
<keyword evidence="9 12" id="KW-0805">Transcription regulation</keyword>
<dbReference type="GO" id="GO:0004521">
    <property type="term" value="F:RNA endonuclease activity"/>
    <property type="evidence" value="ECO:0007669"/>
    <property type="project" value="UniProtKB-UniRule"/>
</dbReference>
<dbReference type="InterPro" id="IPR001279">
    <property type="entry name" value="Metallo-B-lactamas"/>
</dbReference>
<dbReference type="AlphaFoldDB" id="A0ABD5QF74"/>
<keyword evidence="3 12" id="KW-0479">Metal-binding</keyword>
<comment type="caution">
    <text evidence="16">The sequence shown here is derived from an EMBL/GenBank/DDBJ whole genome shotgun (WGS) entry which is preliminary data.</text>
</comment>
<dbReference type="InterPro" id="IPR033769">
    <property type="entry name" value="TffA_KH"/>
</dbReference>
<feature type="region of interest" description="Metallo-beta-lactamase C-terminus" evidence="12">
    <location>
        <begin position="576"/>
        <end position="634"/>
    </location>
</feature>
<feature type="domain" description="Metallo-beta-lactamase" evidence="14">
    <location>
        <begin position="192"/>
        <end position="403"/>
    </location>
</feature>
<gene>
    <name evidence="12" type="primary">fttA</name>
    <name evidence="16" type="ORF">ACFPFO_10765</name>
</gene>
<organism evidence="16 17">
    <name type="scientific">Saliphagus infecundisoli</name>
    <dbReference type="NCBI Taxonomy" id="1849069"/>
    <lineage>
        <taxon>Archaea</taxon>
        <taxon>Methanobacteriati</taxon>
        <taxon>Methanobacteriota</taxon>
        <taxon>Stenosarchaea group</taxon>
        <taxon>Halobacteria</taxon>
        <taxon>Halobacteriales</taxon>
        <taxon>Natrialbaceae</taxon>
        <taxon>Saliphagus</taxon>
    </lineage>
</organism>
<dbReference type="SUPFAM" id="SSF54814">
    <property type="entry name" value="Prokaryotic type KH domain (KH-domain type II)"/>
    <property type="match status" value="1"/>
</dbReference>
<keyword evidence="4 12" id="KW-0255">Endonuclease</keyword>
<dbReference type="CDD" id="cd22532">
    <property type="entry name" value="KH-II_CPSF_arch_rpt1"/>
    <property type="match status" value="1"/>
</dbReference>
<evidence type="ECO:0000256" key="6">
    <source>
        <dbReference type="ARBA" id="ARBA00022833"/>
    </source>
</evidence>
<evidence type="ECO:0000259" key="13">
    <source>
        <dbReference type="SMART" id="SM00322"/>
    </source>
</evidence>
<dbReference type="EC" id="3.1.-.-" evidence="12"/>
<proteinExistence type="inferred from homology"/>
<dbReference type="Gene3D" id="3.30.300.230">
    <property type="match status" value="1"/>
</dbReference>
<comment type="caution">
    <text evidence="12">Lacks conserved residue(s) required for the propagation of feature annotation.</text>
</comment>
<evidence type="ECO:0000256" key="11">
    <source>
        <dbReference type="ARBA" id="ARBA00023163"/>
    </source>
</evidence>
<reference evidence="16 17" key="1">
    <citation type="journal article" date="2019" name="Int. J. Syst. Evol. Microbiol.">
        <title>The Global Catalogue of Microorganisms (GCM) 10K type strain sequencing project: providing services to taxonomists for standard genome sequencing and annotation.</title>
        <authorList>
            <consortium name="The Broad Institute Genomics Platform"/>
            <consortium name="The Broad Institute Genome Sequencing Center for Infectious Disease"/>
            <person name="Wu L."/>
            <person name="Ma J."/>
        </authorList>
    </citation>
    <scope>NUCLEOTIDE SEQUENCE [LARGE SCALE GENOMIC DNA]</scope>
    <source>
        <strain evidence="16 17">CGMCC 1.15824</strain>
    </source>
</reference>
<keyword evidence="1 12" id="KW-0806">Transcription termination</keyword>
<feature type="binding site" evidence="12">
    <location>
        <position position="327"/>
    </location>
    <ligand>
        <name>Zn(2+)</name>
        <dbReference type="ChEBI" id="CHEBI:29105"/>
        <label>1</label>
    </ligand>
</feature>
<name>A0ABD5QF74_9EURY</name>
<comment type="similarity">
    <text evidence="12">Belongs to the metallo-beta-lactamase superfamily. RNA-metabolizing metallo-beta-lactamase-like family. FttA subfamily.</text>
</comment>
<dbReference type="GO" id="GO:0003723">
    <property type="term" value="F:RNA binding"/>
    <property type="evidence" value="ECO:0007669"/>
    <property type="project" value="UniProtKB-UniRule"/>
</dbReference>
<accession>A0ABD5QF74</accession>
<keyword evidence="7 12" id="KW-0269">Exonuclease</keyword>
<evidence type="ECO:0000256" key="5">
    <source>
        <dbReference type="ARBA" id="ARBA00022801"/>
    </source>
</evidence>
<dbReference type="SMART" id="SM01027">
    <property type="entry name" value="Beta-Casp"/>
    <property type="match status" value="1"/>
</dbReference>
<comment type="function">
    <text evidence="12">Terminates transcription on the whole genome. Termination is linked to FttA-mediated RNA cleavage and does not require NTP hydrolysis. Cleaves endonucleolytically at the RNA exit channel of RNA polymerase (RNAP); the 5'-3' exonuclease activity of this protein degrades the nascent RNA released from RNAP.</text>
</comment>
<dbReference type="GO" id="GO:0006353">
    <property type="term" value="P:DNA-templated transcription termination"/>
    <property type="evidence" value="ECO:0007669"/>
    <property type="project" value="UniProtKB-UniRule"/>
</dbReference>
<dbReference type="InterPro" id="IPR019975">
    <property type="entry name" value="aCPSF1"/>
</dbReference>
<dbReference type="PANTHER" id="PTHR11203:SF51">
    <property type="entry name" value="CLEAVAGE AND POLYADENYLATION SPECIFICITY FACTOR"/>
    <property type="match status" value="1"/>
</dbReference>
<keyword evidence="8 12" id="KW-0694">RNA-binding</keyword>
<keyword evidence="10 12" id="KW-0238">DNA-binding</keyword>
<dbReference type="InterPro" id="IPR009019">
    <property type="entry name" value="KH_sf_prok-type"/>
</dbReference>
<feature type="region of interest" description="KHa" evidence="12">
    <location>
        <begin position="3"/>
        <end position="70"/>
    </location>
</feature>
<dbReference type="PROSITE" id="PS50084">
    <property type="entry name" value="KH_TYPE_1"/>
    <property type="match status" value="1"/>
</dbReference>
<dbReference type="InterPro" id="IPR011108">
    <property type="entry name" value="RMMBL"/>
</dbReference>
<dbReference type="InterPro" id="IPR036866">
    <property type="entry name" value="RibonucZ/Hydroxyglut_hydro"/>
</dbReference>
<dbReference type="Pfam" id="PF16661">
    <property type="entry name" value="Lactamase_B_6"/>
    <property type="match status" value="1"/>
</dbReference>
<feature type="binding site" evidence="12">
    <location>
        <position position="601"/>
    </location>
    <ligand>
        <name>Zn(2+)</name>
        <dbReference type="ChEBI" id="CHEBI:29105"/>
        <label>2</label>
    </ligand>
</feature>
<evidence type="ECO:0000259" key="14">
    <source>
        <dbReference type="SMART" id="SM00849"/>
    </source>
</evidence>
<evidence type="ECO:0000313" key="16">
    <source>
        <dbReference type="EMBL" id="MFC4988230.1"/>
    </source>
</evidence>
<dbReference type="InterPro" id="IPR004087">
    <property type="entry name" value="KH_dom"/>
</dbReference>
<feature type="binding site" evidence="12">
    <location>
        <position position="244"/>
    </location>
    <ligand>
        <name>Zn(2+)</name>
        <dbReference type="ChEBI" id="CHEBI:29105"/>
        <label>2</label>
    </ligand>
</feature>
<dbReference type="InterPro" id="IPR015946">
    <property type="entry name" value="KH_dom-like_a/b"/>
</dbReference>
<evidence type="ECO:0000256" key="8">
    <source>
        <dbReference type="ARBA" id="ARBA00022884"/>
    </source>
</evidence>
<evidence type="ECO:0000256" key="7">
    <source>
        <dbReference type="ARBA" id="ARBA00022839"/>
    </source>
</evidence>
<keyword evidence="5 12" id="KW-0378">Hydrolase</keyword>
<dbReference type="GO" id="GO:0008270">
    <property type="term" value="F:zinc ion binding"/>
    <property type="evidence" value="ECO:0007669"/>
    <property type="project" value="UniProtKB-UniRule"/>
</dbReference>
<dbReference type="PANTHER" id="PTHR11203">
    <property type="entry name" value="CLEAVAGE AND POLYADENYLATION SPECIFICITY FACTOR FAMILY MEMBER"/>
    <property type="match status" value="1"/>
</dbReference>
<dbReference type="Proteomes" id="UP001595925">
    <property type="component" value="Unassembled WGS sequence"/>
</dbReference>
<dbReference type="SMART" id="SM00849">
    <property type="entry name" value="Lactamase_B"/>
    <property type="match status" value="1"/>
</dbReference>
<dbReference type="Gene3D" id="3.40.50.10890">
    <property type="match status" value="1"/>
</dbReference>
<feature type="domain" description="Beta-Casp" evidence="15">
    <location>
        <begin position="419"/>
        <end position="544"/>
    </location>
</feature>
<evidence type="ECO:0000256" key="12">
    <source>
        <dbReference type="HAMAP-Rule" id="MF_00870"/>
    </source>
</evidence>